<keyword evidence="2" id="KW-1185">Reference proteome</keyword>
<dbReference type="AlphaFoldDB" id="A0A8J2P3R4"/>
<sequence length="138" mass="15633">MTKTSYALIFWEKETAYSVIHRRKILSGLEGDCIVRKTVMVRWDKEDLPTMFSAFGKKSDMKALEDNKVKDANNASLIYGAEDKTALENATDVANITEEENVSDLSVLCNDRSAEFAQNYTGQNDEKIRRLEMQLAAL</sequence>
<evidence type="ECO:0000313" key="2">
    <source>
        <dbReference type="Proteomes" id="UP000708208"/>
    </source>
</evidence>
<proteinExistence type="predicted"/>
<comment type="caution">
    <text evidence="1">The sequence shown here is derived from an EMBL/GenBank/DDBJ whole genome shotgun (WGS) entry which is preliminary data.</text>
</comment>
<organism evidence="1 2">
    <name type="scientific">Allacma fusca</name>
    <dbReference type="NCBI Taxonomy" id="39272"/>
    <lineage>
        <taxon>Eukaryota</taxon>
        <taxon>Metazoa</taxon>
        <taxon>Ecdysozoa</taxon>
        <taxon>Arthropoda</taxon>
        <taxon>Hexapoda</taxon>
        <taxon>Collembola</taxon>
        <taxon>Symphypleona</taxon>
        <taxon>Sminthuridae</taxon>
        <taxon>Allacma</taxon>
    </lineage>
</organism>
<name>A0A8J2P3R4_9HEXA</name>
<gene>
    <name evidence="1" type="ORF">AFUS01_LOCUS19466</name>
</gene>
<reference evidence="1" key="1">
    <citation type="submission" date="2021-06" db="EMBL/GenBank/DDBJ databases">
        <authorList>
            <person name="Hodson N. C."/>
            <person name="Mongue J. A."/>
            <person name="Jaron S. K."/>
        </authorList>
    </citation>
    <scope>NUCLEOTIDE SEQUENCE</scope>
</reference>
<dbReference type="EMBL" id="CAJVCH010201358">
    <property type="protein sequence ID" value="CAG7730850.1"/>
    <property type="molecule type" value="Genomic_DNA"/>
</dbReference>
<dbReference type="Proteomes" id="UP000708208">
    <property type="component" value="Unassembled WGS sequence"/>
</dbReference>
<evidence type="ECO:0000313" key="1">
    <source>
        <dbReference type="EMBL" id="CAG7730850.1"/>
    </source>
</evidence>
<accession>A0A8J2P3R4</accession>
<protein>
    <submittedName>
        <fullName evidence="1">Uncharacterized protein</fullName>
    </submittedName>
</protein>